<protein>
    <submittedName>
        <fullName evidence="2">Superoxide dismutase copper/zinc binding protein</fullName>
    </submittedName>
</protein>
<evidence type="ECO:0000313" key="2">
    <source>
        <dbReference type="EMBL" id="EFU42696.1"/>
    </source>
</evidence>
<dbReference type="Proteomes" id="UP000003094">
    <property type="component" value="Unassembled WGS sequence"/>
</dbReference>
<reference evidence="2 3" key="1">
    <citation type="journal article" date="2010" name="BMC Genomics">
        <title>Genome sequence of the pattern forming Paenibacillus vortex bacterium reveals potential for thriving in complex environments.</title>
        <authorList>
            <person name="Sirota-Madi A."/>
            <person name="Olender T."/>
            <person name="Helman Y."/>
            <person name="Ingham C."/>
            <person name="Brainis I."/>
            <person name="Roth D."/>
            <person name="Hagi E."/>
            <person name="Brodsky L."/>
            <person name="Leshkowitz D."/>
            <person name="Galatenko V."/>
            <person name="Nikolaev V."/>
            <person name="Mugasimangalam R.C."/>
            <person name="Bransburg-Zabary S."/>
            <person name="Gutnick D.L."/>
            <person name="Lancet D."/>
            <person name="Ben-Jacob E."/>
        </authorList>
    </citation>
    <scope>NUCLEOTIDE SEQUENCE [LARGE SCALE GENOMIC DNA]</scope>
    <source>
        <strain evidence="2 3">V453</strain>
    </source>
</reference>
<name>A0A2R9SZF9_9BACL</name>
<dbReference type="RefSeq" id="WP_006208397.1">
    <property type="nucleotide sequence ID" value="NZ_ADHJ01000013.1"/>
</dbReference>
<dbReference type="KEGG" id="pvo:PVOR_07575"/>
<gene>
    <name evidence="2" type="ORF">PVOR_07575</name>
</gene>
<keyword evidence="1" id="KW-0732">Signal</keyword>
<evidence type="ECO:0000313" key="3">
    <source>
        <dbReference type="Proteomes" id="UP000003094"/>
    </source>
</evidence>
<proteinExistence type="predicted"/>
<evidence type="ECO:0000256" key="1">
    <source>
        <dbReference type="SAM" id="SignalP"/>
    </source>
</evidence>
<sequence>MNKKTYKLKHMAEAFLAGAMLFSGISLAAASPEGTLDAIKHTTSKISYYVNGKDHSTPAGQFMNQGTAAPDSIVQNGTTYVPVRIGFRSGWTAGVLGAGVPDDLFGAACGQAVQCGGRVGWFRYPGAGQ</sequence>
<keyword evidence="3" id="KW-1185">Reference proteome</keyword>
<comment type="caution">
    <text evidence="2">The sequence shown here is derived from an EMBL/GenBank/DDBJ whole genome shotgun (WGS) entry which is preliminary data.</text>
</comment>
<organism evidence="2 3">
    <name type="scientific">Paenibacillus vortex V453</name>
    <dbReference type="NCBI Taxonomy" id="715225"/>
    <lineage>
        <taxon>Bacteria</taxon>
        <taxon>Bacillati</taxon>
        <taxon>Bacillota</taxon>
        <taxon>Bacilli</taxon>
        <taxon>Bacillales</taxon>
        <taxon>Paenibacillaceae</taxon>
        <taxon>Paenibacillus</taxon>
    </lineage>
</organism>
<accession>A0A2R9SZF9</accession>
<feature type="signal peptide" evidence="1">
    <location>
        <begin position="1"/>
        <end position="28"/>
    </location>
</feature>
<dbReference type="AlphaFoldDB" id="A0A2R9SZF9"/>
<feature type="chain" id="PRO_5015311378" evidence="1">
    <location>
        <begin position="29"/>
        <end position="129"/>
    </location>
</feature>
<dbReference type="EMBL" id="ADHJ01000013">
    <property type="protein sequence ID" value="EFU42696.1"/>
    <property type="molecule type" value="Genomic_DNA"/>
</dbReference>